<comment type="caution">
    <text evidence="1">The sequence shown here is derived from an EMBL/GenBank/DDBJ whole genome shotgun (WGS) entry which is preliminary data.</text>
</comment>
<dbReference type="EMBL" id="JACHIJ010000003">
    <property type="protein sequence ID" value="MBB5052444.1"/>
    <property type="molecule type" value="Genomic_DNA"/>
</dbReference>
<dbReference type="RefSeq" id="WP_184085247.1">
    <property type="nucleotide sequence ID" value="NZ_JACHIJ010000003.1"/>
</dbReference>
<evidence type="ECO:0000313" key="2">
    <source>
        <dbReference type="Proteomes" id="UP000521227"/>
    </source>
</evidence>
<reference evidence="1 2" key="1">
    <citation type="submission" date="2020-08" db="EMBL/GenBank/DDBJ databases">
        <title>Genomic Encyclopedia of Type Strains, Phase IV (KMG-IV): sequencing the most valuable type-strain genomes for metagenomic binning, comparative biology and taxonomic classification.</title>
        <authorList>
            <person name="Goeker M."/>
        </authorList>
    </citation>
    <scope>NUCLEOTIDE SEQUENCE [LARGE SCALE GENOMIC DNA]</scope>
    <source>
        <strain evidence="1 2">DSM 17498</strain>
    </source>
</reference>
<organism evidence="1 2">
    <name type="scientific">Afipia massiliensis</name>
    <dbReference type="NCBI Taxonomy" id="211460"/>
    <lineage>
        <taxon>Bacteria</taxon>
        <taxon>Pseudomonadati</taxon>
        <taxon>Pseudomonadota</taxon>
        <taxon>Alphaproteobacteria</taxon>
        <taxon>Hyphomicrobiales</taxon>
        <taxon>Nitrobacteraceae</taxon>
        <taxon>Afipia</taxon>
    </lineage>
</organism>
<evidence type="ECO:0000313" key="1">
    <source>
        <dbReference type="EMBL" id="MBB5052444.1"/>
    </source>
</evidence>
<gene>
    <name evidence="1" type="ORF">HNQ36_002418</name>
</gene>
<name>A0A840N1D3_9BRAD</name>
<sequence length="120" mass="13108">MSTASGPDALTPHFVRLSNIGQRHEAKGGKMVHHRTFLAFSGDRECCAPASTEGESVMHRRVPLPNSTDDYCIASLFLCPNCEKPTAMSIKSIRPAVFRGHDVIVYKCSSCGTEKAELLK</sequence>
<protein>
    <submittedName>
        <fullName evidence="1">Putative RNA-binding Zn-ribbon protein involved in translation (DUF1610 family)</fullName>
    </submittedName>
</protein>
<dbReference type="Proteomes" id="UP000521227">
    <property type="component" value="Unassembled WGS sequence"/>
</dbReference>
<accession>A0A840N1D3</accession>
<proteinExistence type="predicted"/>
<dbReference type="AlphaFoldDB" id="A0A840N1D3"/>